<reference evidence="2 3" key="1">
    <citation type="submission" date="2018-11" db="EMBL/GenBank/DDBJ databases">
        <title>Genome sequence of Saitozyma podzolica DSM 27192.</title>
        <authorList>
            <person name="Aliyu H."/>
            <person name="Gorte O."/>
            <person name="Ochsenreither K."/>
        </authorList>
    </citation>
    <scope>NUCLEOTIDE SEQUENCE [LARGE SCALE GENOMIC DNA]</scope>
    <source>
        <strain evidence="2 3">DSM 27192</strain>
    </source>
</reference>
<organism evidence="2 3">
    <name type="scientific">Saitozyma podzolica</name>
    <dbReference type="NCBI Taxonomy" id="1890683"/>
    <lineage>
        <taxon>Eukaryota</taxon>
        <taxon>Fungi</taxon>
        <taxon>Dikarya</taxon>
        <taxon>Basidiomycota</taxon>
        <taxon>Agaricomycotina</taxon>
        <taxon>Tremellomycetes</taxon>
        <taxon>Tremellales</taxon>
        <taxon>Trimorphomycetaceae</taxon>
        <taxon>Saitozyma</taxon>
    </lineage>
</organism>
<protein>
    <recommendedName>
        <fullName evidence="4">Cyclin N-terminal domain-containing protein</fullName>
    </recommendedName>
</protein>
<sequence length="1148" mass="128176">MRYPAHGELIDPFAPSEEGDRASRSALPKVTHLSPPALRAALPPPTPPQRRSSREIHNHHHLPSPNSIIPSDPILYLPPLLSPLPTSIPHHKHHGPNEETLSNFETRLPDIDPASLELHQALHSFTPVDAGYAAKHYDEAFNWDELRLPQETSREWYCVVFRSRRKASSESLNLYLADREAHEEAVKNGGLVMYWYGVPDHTGLNLATCIWQSRRHAVKAISGPKHIEAMRHAKDAYEVYDLERWILTKEEGEKGLSLRQWQGGDVGCHAHESSEKRVERSYLQPSLVIAPRLSIDDVHLSPLIHSSKNRIPPTTIDHNDPTCLDTSFLDASFAFDTSSRRRSPPPSRYDLLSGNLPFNETVSRRSSSHRGSIQLSMPYIYPSPYPSPDWGFTSAANGVSHRNSMESLSGYDMSGRVPLSKGRWDSSGNTVRYCPLSPLEVSLTSALPFIPTTDYHLVPFDRRVATPRFISAREPSFPYQQAALRHPDDYKTLAFKGLWDAPAAHDIKTLAPPPLWTEDEVLYAPADKAVPSIRPAQPIMPSYLDAPLSLDQYPQHEHDIKPYVIPQPYGTNNQMPQPPPPGAFAEPGFEAYAQTYHGVQPMGYRAPLLHPRLVQLPEHPITPHDTYRYPASHVEQLYIAPIVEGPSQPEINAAFSRWYAEQVIDILVKPGQFRPGVGGQSDEIWGLGGREKDAFLRVGRSPPDYSKPWGRMGMVSTPAPVTRKPRVRNSANERRDPYQILWKHQSRADLAFCNFVQDMLTRMSITPTAVLAAVWFLLGLGLHEGDGQKGSELRQVLEDYYWADTETLAVEKRVATLGLVLAGKWLDDNSFLTKSWTEVTSIPIAQIDRMERAALQDLHFSLHVPLTAWVDHVNKIWAGLYARIDAQDTMDRIVLDTVNGMVDEARDCELKDISSPISRLSSGSPAFPGAHDIDNVHWAALSRDYNVGMDAEDVDEELAYAARNVSALVDDDDGMEDEEEEFLDYDGAKRWLPSIAELKRTASNSSTESIEAWRRTVGPANSKAVRASHDFDAQPYDVTGRAIPAAVYRSTHGDCSTCVSCERRAVDKSFSTSGAVTPPSFQDAGHYLEPGISVFRPTAAAAAVSKTDASRDFFSDYFSDLVNAKGPGYYDDLHATLHAYRPATTSLY</sequence>
<evidence type="ECO:0008006" key="4">
    <source>
        <dbReference type="Google" id="ProtNLM"/>
    </source>
</evidence>
<keyword evidence="3" id="KW-1185">Reference proteome</keyword>
<evidence type="ECO:0000313" key="2">
    <source>
        <dbReference type="EMBL" id="RSH82240.1"/>
    </source>
</evidence>
<dbReference type="OrthoDB" id="2140489at2759"/>
<gene>
    <name evidence="2" type="ORF">EHS25_005950</name>
</gene>
<dbReference type="CDD" id="cd20557">
    <property type="entry name" value="CYCLIN_ScPCL1-like"/>
    <property type="match status" value="1"/>
</dbReference>
<proteinExistence type="predicted"/>
<dbReference type="Proteomes" id="UP000279259">
    <property type="component" value="Unassembled WGS sequence"/>
</dbReference>
<dbReference type="PANTHER" id="PTHR36986">
    <property type="entry name" value="UPF0643 PROTEIN PB2B2.08"/>
    <property type="match status" value="1"/>
</dbReference>
<dbReference type="Gene3D" id="1.10.472.10">
    <property type="entry name" value="Cyclin-like"/>
    <property type="match status" value="1"/>
</dbReference>
<evidence type="ECO:0000256" key="1">
    <source>
        <dbReference type="SAM" id="MobiDB-lite"/>
    </source>
</evidence>
<name>A0A427XTS1_9TREE</name>
<dbReference type="PANTHER" id="PTHR36986:SF1">
    <property type="entry name" value="UPF0643 PROTEIN PB2B2.08"/>
    <property type="match status" value="1"/>
</dbReference>
<feature type="region of interest" description="Disordered" evidence="1">
    <location>
        <begin position="707"/>
        <end position="729"/>
    </location>
</feature>
<dbReference type="EMBL" id="RSCD01000027">
    <property type="protein sequence ID" value="RSH82240.1"/>
    <property type="molecule type" value="Genomic_DNA"/>
</dbReference>
<comment type="caution">
    <text evidence="2">The sequence shown here is derived from an EMBL/GenBank/DDBJ whole genome shotgun (WGS) entry which is preliminary data.</text>
</comment>
<evidence type="ECO:0000313" key="3">
    <source>
        <dbReference type="Proteomes" id="UP000279259"/>
    </source>
</evidence>
<accession>A0A427XTS1</accession>
<feature type="region of interest" description="Disordered" evidence="1">
    <location>
        <begin position="1"/>
        <end position="68"/>
    </location>
</feature>
<dbReference type="AlphaFoldDB" id="A0A427XTS1"/>